<name>A0A3G2C8E4_9ENTR</name>
<dbReference type="EMBL" id="MH883589">
    <property type="protein sequence ID" value="AYM48618.1"/>
    <property type="molecule type" value="Genomic_DNA"/>
</dbReference>
<organism evidence="1">
    <name type="scientific">uncultured Klebsiella sp</name>
    <dbReference type="NCBI Taxonomy" id="284011"/>
    <lineage>
        <taxon>Bacteria</taxon>
        <taxon>Pseudomonadati</taxon>
        <taxon>Pseudomonadota</taxon>
        <taxon>Gammaproteobacteria</taxon>
        <taxon>Enterobacterales</taxon>
        <taxon>Enterobacteriaceae</taxon>
        <taxon>Klebsiella/Raoultella group</taxon>
        <taxon>Klebsiella</taxon>
        <taxon>environmental samples</taxon>
    </lineage>
</organism>
<proteinExistence type="predicted"/>
<accession>A0A3G2C8E4</accession>
<protein>
    <submittedName>
        <fullName evidence="1">Uncharacterized protein</fullName>
    </submittedName>
</protein>
<sequence length="97" mass="10428">MIEFAAFADGIELPACDIVNGPQLVRRIIKNPVSVTEYPIIAPGGDDIAQKQIVLLLNVRVGHHFAHQPARAACHEGDVEPRLINEGMESFLSGASA</sequence>
<dbReference type="AlphaFoldDB" id="A0A3G2C8E4"/>
<reference evidence="1" key="1">
    <citation type="submission" date="2018-09" db="EMBL/GenBank/DDBJ databases">
        <title>Phylogenetic barriers to horizontal transfer of antimicrobial peptide resistance genes in the human gut microbiota.</title>
        <authorList>
            <person name="Kintses B."/>
            <person name="Mehi O."/>
            <person name="Ari E."/>
            <person name="Szamel M."/>
            <person name="Gyorkei A."/>
            <person name="Jangir P.K."/>
            <person name="Nagy I."/>
            <person name="Pal F."/>
            <person name="Fekete G."/>
            <person name="Tengolics R."/>
            <person name="Nyerges A."/>
            <person name="Liko I."/>
            <person name="Balint A."/>
            <person name="Molnar T."/>
            <person name="Balint B."/>
            <person name="Vasarhelyi B.M."/>
            <person name="Bustamante M."/>
            <person name="Papp B."/>
            <person name="Pal C."/>
        </authorList>
    </citation>
    <scope>NUCLEOTIDE SEQUENCE</scope>
</reference>
<evidence type="ECO:0000313" key="1">
    <source>
        <dbReference type="EMBL" id="AYM48618.1"/>
    </source>
</evidence>